<feature type="compositionally biased region" description="Basic and acidic residues" evidence="1">
    <location>
        <begin position="289"/>
        <end position="312"/>
    </location>
</feature>
<dbReference type="PROSITE" id="PS00972">
    <property type="entry name" value="USP_1"/>
    <property type="match status" value="1"/>
</dbReference>
<dbReference type="GO" id="GO:0016579">
    <property type="term" value="P:protein deubiquitination"/>
    <property type="evidence" value="ECO:0007669"/>
    <property type="project" value="InterPro"/>
</dbReference>
<dbReference type="GO" id="GO:0005634">
    <property type="term" value="C:nucleus"/>
    <property type="evidence" value="ECO:0007669"/>
    <property type="project" value="TreeGrafter"/>
</dbReference>
<dbReference type="InterPro" id="IPR018200">
    <property type="entry name" value="USP_CS"/>
</dbReference>
<dbReference type="OrthoDB" id="289038at2759"/>
<feature type="region of interest" description="Disordered" evidence="1">
    <location>
        <begin position="34"/>
        <end position="76"/>
    </location>
</feature>
<feature type="non-terminal residue" evidence="3">
    <location>
        <position position="1"/>
    </location>
</feature>
<organism evidence="3 4">
    <name type="scientific">Clarias magur</name>
    <name type="common">Asian catfish</name>
    <name type="synonym">Macropteronotus magur</name>
    <dbReference type="NCBI Taxonomy" id="1594786"/>
    <lineage>
        <taxon>Eukaryota</taxon>
        <taxon>Metazoa</taxon>
        <taxon>Chordata</taxon>
        <taxon>Craniata</taxon>
        <taxon>Vertebrata</taxon>
        <taxon>Euteleostomi</taxon>
        <taxon>Actinopterygii</taxon>
        <taxon>Neopterygii</taxon>
        <taxon>Teleostei</taxon>
        <taxon>Ostariophysi</taxon>
        <taxon>Siluriformes</taxon>
        <taxon>Clariidae</taxon>
        <taxon>Clarias</taxon>
    </lineage>
</organism>
<dbReference type="PANTHER" id="PTHR24006">
    <property type="entry name" value="UBIQUITIN CARBOXYL-TERMINAL HYDROLASE"/>
    <property type="match status" value="1"/>
</dbReference>
<evidence type="ECO:0000313" key="3">
    <source>
        <dbReference type="EMBL" id="KAF5892322.1"/>
    </source>
</evidence>
<dbReference type="AlphaFoldDB" id="A0A8J4WV87"/>
<dbReference type="Pfam" id="PF00443">
    <property type="entry name" value="UCH"/>
    <property type="match status" value="1"/>
</dbReference>
<dbReference type="InterPro" id="IPR001394">
    <property type="entry name" value="Peptidase_C19_UCH"/>
</dbReference>
<feature type="compositionally biased region" description="Polar residues" evidence="1">
    <location>
        <begin position="1"/>
        <end position="13"/>
    </location>
</feature>
<dbReference type="Proteomes" id="UP000727407">
    <property type="component" value="Unassembled WGS sequence"/>
</dbReference>
<proteinExistence type="predicted"/>
<sequence>EQQGECTKSSSESPEPEGDCISLKWLGGYTVQLSGTNKKTSTSHNQKAAERKPTAVSVKPTSKLPGSKRTEVRESSVRTNFQGLMRITPVMVERNNTTLYGQVKKTTARRMTTTCGLNVKTPEAKQFDASLMSNFPWTKHIEVKGFPVRTNLRSSVDTSVIGSEKEKRKNTTYSQEEKCTVRRQTYTYGLDLKSAATDLVSASLISGIKHIEVKESPVRRNFQGPMRITPIIVKWNSTNLYGQEKMPIARRETMQCTVSPISTLHGMKNIENPLRTNLHSSVETSAMTKKKEEKKRSLLHGQVKETTEKKETTTDRLNMTKSETMQSSISLISTFPGTKDIETPVRTNLQSSEGLSAMTKELEREKENDEEIKIFQYFLENEMEGLSEALKRVLISSYTHYRKSLTDPNSFSYNKMTFAESPRSISLPQSSLNMQLFNGGLPNVGNSCYVNACLQYLFTAEAFCEELSHLLDSSFHNNVNSFLRCFVNLSRLRKTSKVQGKFDKDCLLLGLIALAADINPEFTIGKQSDAHEFLCHCLTQIEEFGRGLGWKEDSEPKCPVRSNFKFMMRNIIKCSSCGYEQKNKVEEFKHISLPLEHNSVDQCLHDIVNRPTFVESKCEVCGGISASLCLKFQTLPRFLIVQLNRFKMTEYNTVIKQQMPVDIQPELHINCFPQSDAPTIGDIKAGERQTDRNELVRERQKDIMNDESGSGTTYQLISVLSHFGSTTFC</sequence>
<dbReference type="InterPro" id="IPR050164">
    <property type="entry name" value="Peptidase_C19"/>
</dbReference>
<dbReference type="GO" id="GO:0004843">
    <property type="term" value="F:cysteine-type deubiquitinase activity"/>
    <property type="evidence" value="ECO:0007669"/>
    <property type="project" value="InterPro"/>
</dbReference>
<keyword evidence="4" id="KW-1185">Reference proteome</keyword>
<dbReference type="GO" id="GO:0005829">
    <property type="term" value="C:cytosol"/>
    <property type="evidence" value="ECO:0007669"/>
    <property type="project" value="TreeGrafter"/>
</dbReference>
<accession>A0A8J4WV87</accession>
<reference evidence="3" key="1">
    <citation type="submission" date="2020-07" db="EMBL/GenBank/DDBJ databases">
        <title>Clarias magur genome sequencing, assembly and annotation.</title>
        <authorList>
            <person name="Kushwaha B."/>
            <person name="Kumar R."/>
            <person name="Das P."/>
            <person name="Joshi C.G."/>
            <person name="Kumar D."/>
            <person name="Nagpure N.S."/>
            <person name="Pandey M."/>
            <person name="Agarwal S."/>
            <person name="Srivastava S."/>
            <person name="Singh M."/>
            <person name="Sahoo L."/>
            <person name="Jayasankar P."/>
            <person name="Meher P.K."/>
            <person name="Koringa P.G."/>
            <person name="Iquebal M.A."/>
            <person name="Das S.P."/>
            <person name="Bit A."/>
            <person name="Patnaik S."/>
            <person name="Patel N."/>
            <person name="Shah T.M."/>
            <person name="Hinsu A."/>
            <person name="Jena J.K."/>
        </authorList>
    </citation>
    <scope>NUCLEOTIDE SEQUENCE</scope>
    <source>
        <strain evidence="3">CIFAMagur01</strain>
        <tissue evidence="3">Testis</tissue>
    </source>
</reference>
<evidence type="ECO:0000259" key="2">
    <source>
        <dbReference type="PROSITE" id="PS50235"/>
    </source>
</evidence>
<keyword evidence="3" id="KW-0378">Hydrolase</keyword>
<feature type="region of interest" description="Disordered" evidence="1">
    <location>
        <begin position="1"/>
        <end position="21"/>
    </location>
</feature>
<feature type="compositionally biased region" description="Polar residues" evidence="1">
    <location>
        <begin position="34"/>
        <end position="46"/>
    </location>
</feature>
<dbReference type="SUPFAM" id="SSF54001">
    <property type="entry name" value="Cysteine proteinases"/>
    <property type="match status" value="1"/>
</dbReference>
<dbReference type="Gene3D" id="3.90.70.10">
    <property type="entry name" value="Cysteine proteinases"/>
    <property type="match status" value="1"/>
</dbReference>
<protein>
    <submittedName>
        <fullName evidence="3">Ubiquitin carboxyl-terminal hydrolase 37-like isoform X1</fullName>
    </submittedName>
</protein>
<feature type="region of interest" description="Disordered" evidence="1">
    <location>
        <begin position="283"/>
        <end position="312"/>
    </location>
</feature>
<comment type="caution">
    <text evidence="3">The sequence shown here is derived from an EMBL/GenBank/DDBJ whole genome shotgun (WGS) entry which is preliminary data.</text>
</comment>
<evidence type="ECO:0000256" key="1">
    <source>
        <dbReference type="SAM" id="MobiDB-lite"/>
    </source>
</evidence>
<name>A0A8J4WV87_CLAMG</name>
<dbReference type="CDD" id="cd02257">
    <property type="entry name" value="Peptidase_C19"/>
    <property type="match status" value="1"/>
</dbReference>
<gene>
    <name evidence="3" type="ORF">DAT39_017977</name>
</gene>
<evidence type="ECO:0000313" key="4">
    <source>
        <dbReference type="Proteomes" id="UP000727407"/>
    </source>
</evidence>
<dbReference type="PROSITE" id="PS50235">
    <property type="entry name" value="USP_3"/>
    <property type="match status" value="1"/>
</dbReference>
<feature type="non-terminal residue" evidence="3">
    <location>
        <position position="729"/>
    </location>
</feature>
<feature type="domain" description="USP" evidence="2">
    <location>
        <begin position="439"/>
        <end position="729"/>
    </location>
</feature>
<dbReference type="EMBL" id="QNUK01000511">
    <property type="protein sequence ID" value="KAF5892322.1"/>
    <property type="molecule type" value="Genomic_DNA"/>
</dbReference>
<dbReference type="InterPro" id="IPR038765">
    <property type="entry name" value="Papain-like_cys_pep_sf"/>
</dbReference>
<dbReference type="InterPro" id="IPR028889">
    <property type="entry name" value="USP"/>
</dbReference>